<reference evidence="6 7" key="1">
    <citation type="submission" date="2019-11" db="EMBL/GenBank/DDBJ databases">
        <title>The genome sequence of Methylocystis heyeri.</title>
        <authorList>
            <person name="Oshkin I.Y."/>
            <person name="Miroshnikov K."/>
            <person name="Dedysh S.N."/>
        </authorList>
    </citation>
    <scope>NUCLEOTIDE SEQUENCE [LARGE SCALE GENOMIC DNA]</scope>
    <source>
        <strain evidence="6 7">H2</strain>
    </source>
</reference>
<dbReference type="Pfam" id="PF01734">
    <property type="entry name" value="Patatin"/>
    <property type="match status" value="1"/>
</dbReference>
<dbReference type="Gene3D" id="3.40.1090.10">
    <property type="entry name" value="Cytosolic phospholipase A2 catalytic domain"/>
    <property type="match status" value="2"/>
</dbReference>
<keyword evidence="7" id="KW-1185">Reference proteome</keyword>
<comment type="caution">
    <text evidence="4">Lacks conserved residue(s) required for the propagation of feature annotation.</text>
</comment>
<name>A0A6B8KJY5_9HYPH</name>
<dbReference type="AlphaFoldDB" id="A0A6B8KJY5"/>
<evidence type="ECO:0000259" key="5">
    <source>
        <dbReference type="PROSITE" id="PS51635"/>
    </source>
</evidence>
<dbReference type="InterPro" id="IPR050301">
    <property type="entry name" value="NTE"/>
</dbReference>
<dbReference type="OrthoDB" id="5290098at2"/>
<dbReference type="GO" id="GO:0016787">
    <property type="term" value="F:hydrolase activity"/>
    <property type="evidence" value="ECO:0007669"/>
    <property type="project" value="UniProtKB-UniRule"/>
</dbReference>
<feature type="short sequence motif" description="DGA/G" evidence="4">
    <location>
        <begin position="164"/>
        <end position="166"/>
    </location>
</feature>
<feature type="active site" description="Proton acceptor" evidence="4">
    <location>
        <position position="164"/>
    </location>
</feature>
<dbReference type="GO" id="GO:0016042">
    <property type="term" value="P:lipid catabolic process"/>
    <property type="evidence" value="ECO:0007669"/>
    <property type="project" value="UniProtKB-UniRule"/>
</dbReference>
<dbReference type="PROSITE" id="PS51635">
    <property type="entry name" value="PNPLA"/>
    <property type="match status" value="1"/>
</dbReference>
<dbReference type="EMBL" id="CP046052">
    <property type="protein sequence ID" value="QGM47255.1"/>
    <property type="molecule type" value="Genomic_DNA"/>
</dbReference>
<evidence type="ECO:0000256" key="1">
    <source>
        <dbReference type="ARBA" id="ARBA00022801"/>
    </source>
</evidence>
<evidence type="ECO:0000313" key="6">
    <source>
        <dbReference type="EMBL" id="QGM47255.1"/>
    </source>
</evidence>
<dbReference type="KEGG" id="mhey:H2LOC_017025"/>
<dbReference type="InterPro" id="IPR002641">
    <property type="entry name" value="PNPLA_dom"/>
</dbReference>
<proteinExistence type="predicted"/>
<dbReference type="Proteomes" id="UP000309061">
    <property type="component" value="Chromosome"/>
</dbReference>
<keyword evidence="2 4" id="KW-0442">Lipid degradation</keyword>
<accession>A0A6B8KJY5</accession>
<organism evidence="6 7">
    <name type="scientific">Methylocystis heyeri</name>
    <dbReference type="NCBI Taxonomy" id="391905"/>
    <lineage>
        <taxon>Bacteria</taxon>
        <taxon>Pseudomonadati</taxon>
        <taxon>Pseudomonadota</taxon>
        <taxon>Alphaproteobacteria</taxon>
        <taxon>Hyphomicrobiales</taxon>
        <taxon>Methylocystaceae</taxon>
        <taxon>Methylocystis</taxon>
    </lineage>
</organism>
<keyword evidence="3 4" id="KW-0443">Lipid metabolism</keyword>
<evidence type="ECO:0000256" key="3">
    <source>
        <dbReference type="ARBA" id="ARBA00023098"/>
    </source>
</evidence>
<evidence type="ECO:0000256" key="4">
    <source>
        <dbReference type="PROSITE-ProRule" id="PRU01161"/>
    </source>
</evidence>
<feature type="short sequence motif" description="GXSXG" evidence="4">
    <location>
        <begin position="48"/>
        <end position="52"/>
    </location>
</feature>
<dbReference type="SUPFAM" id="SSF52151">
    <property type="entry name" value="FabD/lysophospholipase-like"/>
    <property type="match status" value="1"/>
</dbReference>
<dbReference type="RefSeq" id="WP_154331699.1">
    <property type="nucleotide sequence ID" value="NZ_CP046052.1"/>
</dbReference>
<keyword evidence="1 4" id="KW-0378">Hydrolase</keyword>
<dbReference type="InterPro" id="IPR016035">
    <property type="entry name" value="Acyl_Trfase/lysoPLipase"/>
</dbReference>
<dbReference type="PANTHER" id="PTHR14226">
    <property type="entry name" value="NEUROPATHY TARGET ESTERASE/SWISS CHEESE D.MELANOGASTER"/>
    <property type="match status" value="1"/>
</dbReference>
<sequence length="320" mass="34402">MSLESSISALGRRKVGLVLSSGVARGWAHIGAIRALSRLGVPFDLIAGCSAGALVGGCYLARQLDALEKWALALSRRKVISYLDLNLGRGGVIKGAKLEAELRRVLGPLRIEELYLPFVAVATDLVTGHEIWLQRGDLAEAVRASFSLPGLFPPIEIEKRWLADGALVDPLPVSACRALGADLVIAINLNTDILGKSRRAAAPAPVALGFDPSSLLEARGMMPEGPLPETLTRGMFGQEGDRPNIFGVMTTSLSIMQDRLTRSRLAGDPPDVHITPRVGHIGLLEFERAEEAIREGERAVEIKKAELQDAMEVMGLAVRR</sequence>
<feature type="domain" description="PNPLA" evidence="5">
    <location>
        <begin position="17"/>
        <end position="177"/>
    </location>
</feature>
<protein>
    <submittedName>
        <fullName evidence="6">Lysophospholipase</fullName>
    </submittedName>
</protein>
<evidence type="ECO:0000313" key="7">
    <source>
        <dbReference type="Proteomes" id="UP000309061"/>
    </source>
</evidence>
<gene>
    <name evidence="6" type="ORF">H2LOC_017025</name>
</gene>
<dbReference type="PANTHER" id="PTHR14226:SF76">
    <property type="entry name" value="NTE FAMILY PROTEIN RSSA"/>
    <property type="match status" value="1"/>
</dbReference>
<evidence type="ECO:0000256" key="2">
    <source>
        <dbReference type="ARBA" id="ARBA00022963"/>
    </source>
</evidence>
<feature type="active site" description="Nucleophile" evidence="4">
    <location>
        <position position="50"/>
    </location>
</feature>